<dbReference type="Pfam" id="PF09719">
    <property type="entry name" value="C_GCAxxG_C_C"/>
    <property type="match status" value="1"/>
</dbReference>
<organism evidence="1 2">
    <name type="scientific">Geoalkalibacter ferrihydriticus</name>
    <dbReference type="NCBI Taxonomy" id="392333"/>
    <lineage>
        <taxon>Bacteria</taxon>
        <taxon>Pseudomonadati</taxon>
        <taxon>Thermodesulfobacteriota</taxon>
        <taxon>Desulfuromonadia</taxon>
        <taxon>Desulfuromonadales</taxon>
        <taxon>Geoalkalibacteraceae</taxon>
        <taxon>Geoalkalibacter</taxon>
    </lineage>
</organism>
<dbReference type="AlphaFoldDB" id="A0A1G9QY63"/>
<dbReference type="Proteomes" id="UP000182146">
    <property type="component" value="Unassembled WGS sequence"/>
</dbReference>
<sequence length="136" mass="14921">MLKKFWRLRKKIPESATVAEKAGMLFASGHNCTQAVFVATTGEEDPRILKMAEAFGGGIGGAKCLCGAVTGGVMALSIKDRGHLAARLVEEFKQNHRATCCAALSKSFRWNSREHRENCRRITQETAALTARLLQE</sequence>
<gene>
    <name evidence="1" type="ORF">SAMN05660860_01952</name>
</gene>
<evidence type="ECO:0000313" key="1">
    <source>
        <dbReference type="EMBL" id="SDM15949.1"/>
    </source>
</evidence>
<reference evidence="1 2" key="1">
    <citation type="submission" date="2016-10" db="EMBL/GenBank/DDBJ databases">
        <authorList>
            <person name="de Groot N.N."/>
        </authorList>
    </citation>
    <scope>NUCLEOTIDE SEQUENCE [LARGE SCALE GENOMIC DNA]</scope>
    <source>
        <strain evidence="1 2">DSM 17813</strain>
    </source>
</reference>
<dbReference type="SUPFAM" id="SSF48695">
    <property type="entry name" value="Multiheme cytochromes"/>
    <property type="match status" value="1"/>
</dbReference>
<name>A0A1G9QY63_9BACT</name>
<dbReference type="InterPro" id="IPR010181">
    <property type="entry name" value="CGCAxxGCC_motif"/>
</dbReference>
<dbReference type="EMBL" id="FNGU01000004">
    <property type="protein sequence ID" value="SDM15949.1"/>
    <property type="molecule type" value="Genomic_DNA"/>
</dbReference>
<dbReference type="STRING" id="392333.SAMN05660860_01952"/>
<protein>
    <submittedName>
        <fullName evidence="1">C_GCAxxG_C_C family probable redox protein</fullName>
    </submittedName>
</protein>
<proteinExistence type="predicted"/>
<dbReference type="NCBIfam" id="TIGR01909">
    <property type="entry name" value="C_GCAxxG_C_C"/>
    <property type="match status" value="1"/>
</dbReference>
<dbReference type="RefSeq" id="WP_052445838.1">
    <property type="nucleotide sequence ID" value="NZ_FNGU01000004.1"/>
</dbReference>
<dbReference type="InterPro" id="IPR036280">
    <property type="entry name" value="Multihaem_cyt_sf"/>
</dbReference>
<evidence type="ECO:0000313" key="2">
    <source>
        <dbReference type="Proteomes" id="UP000182146"/>
    </source>
</evidence>
<dbReference type="OrthoDB" id="3192408at2"/>
<accession>A0A1G9QY63</accession>